<keyword evidence="2" id="KW-1185">Reference proteome</keyword>
<dbReference type="EMBL" id="VSRR010021401">
    <property type="protein sequence ID" value="MPC63904.1"/>
    <property type="molecule type" value="Genomic_DNA"/>
</dbReference>
<gene>
    <name evidence="1" type="ORF">E2C01_058012</name>
</gene>
<protein>
    <submittedName>
        <fullName evidence="1">Uncharacterized protein</fullName>
    </submittedName>
</protein>
<proteinExistence type="predicted"/>
<dbReference type="AlphaFoldDB" id="A0A5B7H4X2"/>
<sequence length="108" mass="12170">MHPSLPSFLYSVTQNLNNKNFLHILIKKYKNYQLIKKITKKLCLSIYLTTDLTAVSSFQVEGTLHKDVKSGGHNNFMENSLNRITPFATKRLKAAARAILATTASRTS</sequence>
<comment type="caution">
    <text evidence="1">The sequence shown here is derived from an EMBL/GenBank/DDBJ whole genome shotgun (WGS) entry which is preliminary data.</text>
</comment>
<name>A0A5B7H4X2_PORTR</name>
<dbReference type="Proteomes" id="UP000324222">
    <property type="component" value="Unassembled WGS sequence"/>
</dbReference>
<evidence type="ECO:0000313" key="2">
    <source>
        <dbReference type="Proteomes" id="UP000324222"/>
    </source>
</evidence>
<organism evidence="1 2">
    <name type="scientific">Portunus trituberculatus</name>
    <name type="common">Swimming crab</name>
    <name type="synonym">Neptunus trituberculatus</name>
    <dbReference type="NCBI Taxonomy" id="210409"/>
    <lineage>
        <taxon>Eukaryota</taxon>
        <taxon>Metazoa</taxon>
        <taxon>Ecdysozoa</taxon>
        <taxon>Arthropoda</taxon>
        <taxon>Crustacea</taxon>
        <taxon>Multicrustacea</taxon>
        <taxon>Malacostraca</taxon>
        <taxon>Eumalacostraca</taxon>
        <taxon>Eucarida</taxon>
        <taxon>Decapoda</taxon>
        <taxon>Pleocyemata</taxon>
        <taxon>Brachyura</taxon>
        <taxon>Eubrachyura</taxon>
        <taxon>Portunoidea</taxon>
        <taxon>Portunidae</taxon>
        <taxon>Portuninae</taxon>
        <taxon>Portunus</taxon>
    </lineage>
</organism>
<evidence type="ECO:0000313" key="1">
    <source>
        <dbReference type="EMBL" id="MPC63904.1"/>
    </source>
</evidence>
<reference evidence="1 2" key="1">
    <citation type="submission" date="2019-05" db="EMBL/GenBank/DDBJ databases">
        <title>Another draft genome of Portunus trituberculatus and its Hox gene families provides insights of decapod evolution.</title>
        <authorList>
            <person name="Jeong J.-H."/>
            <person name="Song I."/>
            <person name="Kim S."/>
            <person name="Choi T."/>
            <person name="Kim D."/>
            <person name="Ryu S."/>
            <person name="Kim W."/>
        </authorList>
    </citation>
    <scope>NUCLEOTIDE SEQUENCE [LARGE SCALE GENOMIC DNA]</scope>
    <source>
        <tissue evidence="1">Muscle</tissue>
    </source>
</reference>
<accession>A0A5B7H4X2</accession>